<dbReference type="SUPFAM" id="SSF54575">
    <property type="entry name" value="Ribosomal protein L31e"/>
    <property type="match status" value="1"/>
</dbReference>
<dbReference type="GO" id="GO:0003735">
    <property type="term" value="F:structural constituent of ribosome"/>
    <property type="evidence" value="ECO:0007669"/>
    <property type="project" value="InterPro"/>
</dbReference>
<dbReference type="PROSITE" id="PS01144">
    <property type="entry name" value="RIBOSOMAL_L31E"/>
    <property type="match status" value="1"/>
</dbReference>
<dbReference type="PANTHER" id="PTHR10956">
    <property type="entry name" value="60S RIBOSOMAL PROTEIN L31"/>
    <property type="match status" value="1"/>
</dbReference>
<reference evidence="5 6" key="3">
    <citation type="journal article" date="2014" name="Genome Announc.">
        <title>Genome Sequence of the Microsporidian Species Nematocida sp1 Strain ERTm6 (ATCC PRA-372).</title>
        <authorList>
            <person name="Bakowski M.A."/>
            <person name="Priest M."/>
            <person name="Young S."/>
            <person name="Cuomo C.A."/>
            <person name="Troemel E.R."/>
        </authorList>
    </citation>
    <scope>NUCLEOTIDE SEQUENCE [LARGE SCALE GENOMIC DNA]</scope>
    <source>
        <strain evidence="5 6">ERTm6</strain>
    </source>
</reference>
<dbReference type="STRING" id="944018.H8ZEL9"/>
<dbReference type="InterPro" id="IPR023621">
    <property type="entry name" value="Ribosomal_eL31_dom_sf"/>
</dbReference>
<evidence type="ECO:0000256" key="3">
    <source>
        <dbReference type="ARBA" id="ARBA00023274"/>
    </source>
</evidence>
<gene>
    <name evidence="4" type="ORF">NERG_02040</name>
    <name evidence="5" type="ORF">NESG_01619</name>
</gene>
<dbReference type="Gene3D" id="3.10.440.10">
    <property type="match status" value="1"/>
</dbReference>
<keyword evidence="2 4" id="KW-0689">Ribosomal protein</keyword>
<dbReference type="HOGENOM" id="CLU_112570_1_3_1"/>
<protein>
    <submittedName>
        <fullName evidence="4">50S ribosomal protein L31e</fullName>
    </submittedName>
</protein>
<dbReference type="SMART" id="SM01380">
    <property type="entry name" value="Ribosomal_L31e"/>
    <property type="match status" value="1"/>
</dbReference>
<evidence type="ECO:0000313" key="6">
    <source>
        <dbReference type="Proteomes" id="UP000054524"/>
    </source>
</evidence>
<reference evidence="5" key="2">
    <citation type="submission" date="2012-10" db="EMBL/GenBank/DDBJ databases">
        <authorList>
            <consortium name="The Broad Institute Genome Sequencing Platform"/>
            <consortium name="The Broad Institute Genome Sequencing Center for Infectious Disease"/>
            <person name="Cuomo C."/>
            <person name="Troemel E."/>
            <person name="Walker B."/>
            <person name="Young S.K."/>
            <person name="Zeng Q."/>
            <person name="Gargeya S."/>
            <person name="Fitzgerald M."/>
            <person name="Haas B."/>
            <person name="Abouelleil A."/>
            <person name="Alvarado L."/>
            <person name="Arachchi H.M."/>
            <person name="Berlin A.M."/>
            <person name="Chapman S.B."/>
            <person name="Goldberg J."/>
            <person name="Griggs A."/>
            <person name="Gujja S."/>
            <person name="Hansen M."/>
            <person name="Howarth C."/>
            <person name="Imamovic A."/>
            <person name="Larimer J."/>
            <person name="McCowan C."/>
            <person name="Murphy C."/>
            <person name="Neiman D."/>
            <person name="Pearson M."/>
            <person name="Priest M."/>
            <person name="Roberts A."/>
            <person name="Saif S."/>
            <person name="Shea T."/>
            <person name="Sisk P."/>
            <person name="Sykes S."/>
            <person name="Wortman J."/>
            <person name="Nusbaum C."/>
            <person name="Birren B."/>
        </authorList>
    </citation>
    <scope>NUCLEOTIDE SEQUENCE</scope>
    <source>
        <strain evidence="5">ERTm6</strain>
    </source>
</reference>
<dbReference type="OrthoDB" id="9739313at2759"/>
<evidence type="ECO:0000313" key="4">
    <source>
        <dbReference type="EMBL" id="EHY64984.1"/>
    </source>
</evidence>
<keyword evidence="3" id="KW-0687">Ribonucleoprotein</keyword>
<dbReference type="Proteomes" id="UP000054524">
    <property type="component" value="Unassembled WGS sequence"/>
</dbReference>
<organism evidence="4">
    <name type="scientific">Nematocida ausubeli (strain ATCC PRA-371 / ERTm2)</name>
    <name type="common">Nematode killer fungus</name>
    <dbReference type="NCBI Taxonomy" id="1913371"/>
    <lineage>
        <taxon>Eukaryota</taxon>
        <taxon>Fungi</taxon>
        <taxon>Fungi incertae sedis</taxon>
        <taxon>Microsporidia</taxon>
        <taxon>Nematocida</taxon>
    </lineage>
</organism>
<dbReference type="InterPro" id="IPR020052">
    <property type="entry name" value="Ribosomal_eL31_CS"/>
</dbReference>
<dbReference type="EMBL" id="AKIJ01000004">
    <property type="protein sequence ID" value="KFG25641.1"/>
    <property type="molecule type" value="Genomic_DNA"/>
</dbReference>
<dbReference type="AlphaFoldDB" id="H8ZEL9"/>
<dbReference type="GO" id="GO:0002181">
    <property type="term" value="P:cytoplasmic translation"/>
    <property type="evidence" value="ECO:0007669"/>
    <property type="project" value="TreeGrafter"/>
</dbReference>
<sequence>MANITSENKVVVLTVNLWKLVKGCSQKRWADCAVRNLKKLIKKQFRTEMDVKIDMDLNKAIWARGKKNLPTRIRVEIGKRPSFKDNAKTEMFVKHVHVPEFKGLQTESFVAQMDQ</sequence>
<accession>H8ZEL9</accession>
<keyword evidence="6" id="KW-1185">Reference proteome</keyword>
<name>H8ZEL9_NEMA1</name>
<dbReference type="PANTHER" id="PTHR10956:SF0">
    <property type="entry name" value="60S RIBOSOMAL PROTEIN L31"/>
    <property type="match status" value="1"/>
</dbReference>
<dbReference type="GO" id="GO:0022625">
    <property type="term" value="C:cytosolic large ribosomal subunit"/>
    <property type="evidence" value="ECO:0007669"/>
    <property type="project" value="TreeGrafter"/>
</dbReference>
<reference evidence="4" key="1">
    <citation type="submission" date="2011-03" db="EMBL/GenBank/DDBJ databases">
        <title>The Genome Sequence of Nematocida sp1 strain ERTm2.</title>
        <authorList>
            <consortium name="The Broad Institute Genome Sequencing Platform"/>
            <consortium name="The Broad Institute Genome Sequencing Center for Infectious Disease"/>
            <person name="Cuomo C."/>
            <person name="Troemel E."/>
            <person name="Young S.K."/>
            <person name="Zeng Q."/>
            <person name="Gargeya S."/>
            <person name="Fitzgerald M."/>
            <person name="Haas B."/>
            <person name="Abouelleil A."/>
            <person name="Alvarado L."/>
            <person name="Arachchi H.M."/>
            <person name="Berlin A."/>
            <person name="Brown A."/>
            <person name="Chapman S.B."/>
            <person name="Chen Z."/>
            <person name="Dunbar C."/>
            <person name="Freedman E."/>
            <person name="Gearin G."/>
            <person name="Gellesch M."/>
            <person name="Goldberg J."/>
            <person name="Griggs A."/>
            <person name="Gujja S."/>
            <person name="Heilman E.R."/>
            <person name="Heiman D."/>
            <person name="Howarth C."/>
            <person name="Larson L."/>
            <person name="Lui A."/>
            <person name="MacDonald P.J.P."/>
            <person name="Mehta T."/>
            <person name="Montmayeur A."/>
            <person name="Murphy C."/>
            <person name="Neiman D."/>
            <person name="Pearson M."/>
            <person name="Priest M."/>
            <person name="Roberts A."/>
            <person name="Saif S."/>
            <person name="Shea T."/>
            <person name="Shenoy N."/>
            <person name="Sisk P."/>
            <person name="Stolte C."/>
            <person name="Sykes S."/>
            <person name="White J."/>
            <person name="Yandava C."/>
            <person name="Wortman J."/>
            <person name="Nusbaum C."/>
            <person name="Birren B."/>
        </authorList>
    </citation>
    <scope>NUCLEOTIDE SEQUENCE</scope>
    <source>
        <strain evidence="4">ERTm2</strain>
    </source>
</reference>
<evidence type="ECO:0000256" key="1">
    <source>
        <dbReference type="ARBA" id="ARBA00010808"/>
    </source>
</evidence>
<evidence type="ECO:0000313" key="5">
    <source>
        <dbReference type="EMBL" id="KFG25641.1"/>
    </source>
</evidence>
<evidence type="ECO:0000256" key="2">
    <source>
        <dbReference type="ARBA" id="ARBA00022980"/>
    </source>
</evidence>
<dbReference type="Pfam" id="PF01198">
    <property type="entry name" value="Ribosomal_L31e"/>
    <property type="match status" value="1"/>
</dbReference>
<dbReference type="Proteomes" id="UP000005622">
    <property type="component" value="Unassembled WGS sequence"/>
</dbReference>
<comment type="similarity">
    <text evidence="1">Belongs to the eukaryotic ribosomal protein eL31 family.</text>
</comment>
<dbReference type="InterPro" id="IPR000054">
    <property type="entry name" value="Ribosomal_eL31"/>
</dbReference>
<proteinExistence type="inferred from homology"/>
<dbReference type="EMBL" id="JH604637">
    <property type="protein sequence ID" value="EHY64984.1"/>
    <property type="molecule type" value="Genomic_DNA"/>
</dbReference>
<accession>A0A086J0H3</accession>